<dbReference type="PANTHER" id="PTHR23501">
    <property type="entry name" value="MAJOR FACILITATOR SUPERFAMILY"/>
    <property type="match status" value="1"/>
</dbReference>
<evidence type="ECO:0000259" key="8">
    <source>
        <dbReference type="PROSITE" id="PS50850"/>
    </source>
</evidence>
<feature type="transmembrane region" description="Helical" evidence="7">
    <location>
        <begin position="345"/>
        <end position="362"/>
    </location>
</feature>
<dbReference type="InterPro" id="IPR036259">
    <property type="entry name" value="MFS_trans_sf"/>
</dbReference>
<keyword evidence="4 7" id="KW-1133">Transmembrane helix</keyword>
<evidence type="ECO:0000313" key="10">
    <source>
        <dbReference type="Proteomes" id="UP001629113"/>
    </source>
</evidence>
<evidence type="ECO:0000256" key="2">
    <source>
        <dbReference type="ARBA" id="ARBA00022448"/>
    </source>
</evidence>
<dbReference type="CDD" id="cd17502">
    <property type="entry name" value="MFS_Azr1_MDR_like"/>
    <property type="match status" value="1"/>
</dbReference>
<keyword evidence="5 7" id="KW-0472">Membrane</keyword>
<comment type="subcellular location">
    <subcellularLocation>
        <location evidence="1">Membrane</location>
        <topology evidence="1">Multi-pass membrane protein</topology>
    </subcellularLocation>
</comment>
<feature type="compositionally biased region" description="Polar residues" evidence="6">
    <location>
        <begin position="20"/>
        <end position="34"/>
    </location>
</feature>
<name>A0ABR4PGY3_9HELO</name>
<feature type="region of interest" description="Disordered" evidence="6">
    <location>
        <begin position="1"/>
        <end position="68"/>
    </location>
</feature>
<organism evidence="9 10">
    <name type="scientific">Phlyctema vagabunda</name>
    <dbReference type="NCBI Taxonomy" id="108571"/>
    <lineage>
        <taxon>Eukaryota</taxon>
        <taxon>Fungi</taxon>
        <taxon>Dikarya</taxon>
        <taxon>Ascomycota</taxon>
        <taxon>Pezizomycotina</taxon>
        <taxon>Leotiomycetes</taxon>
        <taxon>Helotiales</taxon>
        <taxon>Dermateaceae</taxon>
        <taxon>Phlyctema</taxon>
    </lineage>
</organism>
<dbReference type="PROSITE" id="PS50850">
    <property type="entry name" value="MFS"/>
    <property type="match status" value="1"/>
</dbReference>
<protein>
    <submittedName>
        <fullName evidence="9">Major facilitator superfamily transporter</fullName>
    </submittedName>
</protein>
<feature type="transmembrane region" description="Helical" evidence="7">
    <location>
        <begin position="231"/>
        <end position="251"/>
    </location>
</feature>
<keyword evidence="3 7" id="KW-0812">Transmembrane</keyword>
<evidence type="ECO:0000256" key="7">
    <source>
        <dbReference type="SAM" id="Phobius"/>
    </source>
</evidence>
<feature type="transmembrane region" description="Helical" evidence="7">
    <location>
        <begin position="200"/>
        <end position="219"/>
    </location>
</feature>
<reference evidence="9 10" key="1">
    <citation type="submission" date="2024-06" db="EMBL/GenBank/DDBJ databases">
        <title>Complete genome of Phlyctema vagabunda strain 19-DSS-EL-015.</title>
        <authorList>
            <person name="Fiorenzani C."/>
        </authorList>
    </citation>
    <scope>NUCLEOTIDE SEQUENCE [LARGE SCALE GENOMIC DNA]</scope>
    <source>
        <strain evidence="9 10">19-DSS-EL-015</strain>
    </source>
</reference>
<comment type="caution">
    <text evidence="9">The sequence shown here is derived from an EMBL/GenBank/DDBJ whole genome shotgun (WGS) entry which is preliminary data.</text>
</comment>
<proteinExistence type="predicted"/>
<feature type="transmembrane region" description="Helical" evidence="7">
    <location>
        <begin position="112"/>
        <end position="130"/>
    </location>
</feature>
<feature type="transmembrane region" description="Helical" evidence="7">
    <location>
        <begin position="542"/>
        <end position="563"/>
    </location>
</feature>
<dbReference type="Gene3D" id="1.20.1250.20">
    <property type="entry name" value="MFS general substrate transporter like domains"/>
    <property type="match status" value="1"/>
</dbReference>
<feature type="transmembrane region" description="Helical" evidence="7">
    <location>
        <begin position="438"/>
        <end position="457"/>
    </location>
</feature>
<evidence type="ECO:0000256" key="3">
    <source>
        <dbReference type="ARBA" id="ARBA00022692"/>
    </source>
</evidence>
<feature type="transmembrane region" description="Helical" evidence="7">
    <location>
        <begin position="168"/>
        <end position="193"/>
    </location>
</feature>
<evidence type="ECO:0000256" key="1">
    <source>
        <dbReference type="ARBA" id="ARBA00004141"/>
    </source>
</evidence>
<dbReference type="InterPro" id="IPR020846">
    <property type="entry name" value="MFS_dom"/>
</dbReference>
<feature type="transmembrane region" description="Helical" evidence="7">
    <location>
        <begin position="304"/>
        <end position="324"/>
    </location>
</feature>
<evidence type="ECO:0000313" key="9">
    <source>
        <dbReference type="EMBL" id="KAL3422560.1"/>
    </source>
</evidence>
<dbReference type="Proteomes" id="UP001629113">
    <property type="component" value="Unassembled WGS sequence"/>
</dbReference>
<feature type="transmembrane region" description="Helical" evidence="7">
    <location>
        <begin position="408"/>
        <end position="426"/>
    </location>
</feature>
<feature type="transmembrane region" description="Helical" evidence="7">
    <location>
        <begin position="469"/>
        <end position="487"/>
    </location>
</feature>
<dbReference type="SUPFAM" id="SSF103473">
    <property type="entry name" value="MFS general substrate transporter"/>
    <property type="match status" value="1"/>
</dbReference>
<dbReference type="PANTHER" id="PTHR23501:SF177">
    <property type="entry name" value="MAJOR FACILITATOR SUPERFAMILY (MFS) PROFILE DOMAIN-CONTAINING PROTEIN-RELATED"/>
    <property type="match status" value="1"/>
</dbReference>
<accession>A0ABR4PGY3</accession>
<feature type="domain" description="Major facilitator superfamily (MFS) profile" evidence="8">
    <location>
        <begin position="78"/>
        <end position="577"/>
    </location>
</feature>
<gene>
    <name evidence="9" type="ORF">PVAG01_06716</name>
</gene>
<keyword evidence="2" id="KW-0813">Transport</keyword>
<dbReference type="InterPro" id="IPR011701">
    <property type="entry name" value="MFS"/>
</dbReference>
<sequence length="577" mass="60792">MDSRSMTLKEEDLVDGPRSRASTPNSQSKNSNPILNEKSDDLKVSLDSNDATANKESPSSGEDEDTNEYPDATRMIFIVIALVLSIFLVSLDMTIVATAIPKITDEFRGLDLVGWYGAAFFLTVGSFQSTWGKAYKYFPLKITFLVSIFIFELGSLICGVAPSSTALIVGRAIAGLGGAGIASGAYTIIAFAARPRQRPAFTGLLGASYGIASVIGPLLGGVFAEKVTWRWCFYINLPIGGLAGAIILFLFQTPAASVPAKANLLEKILQMDLPGTFTVMGSVICFILALQWGGQSKAWGDSDVVGTLVGFVVLMIVFVIIEIYQGERAMVVPRLLKDRTNSVGMAFIFCLGGSFFVLLYYIPLYFQIVSDVSASQSGVRNLPLILGCTIATILSGGLISVYGHFVPFMIIGSVGGTIGAGLIYTLSPTSTSSEWIGYQALAGLGLGFALQIPVISAQGFATPEDLSSVTAMILFAQTIGGAFYVSAGQSAFANRLLSRLPITAPSVDPVAVVSTGVTELRNVFPADTIPGIVAANMAGLKVAYAIAIASVGASVFIAVLSPYPWKSLRGVKITGAA</sequence>
<evidence type="ECO:0000256" key="6">
    <source>
        <dbReference type="SAM" id="MobiDB-lite"/>
    </source>
</evidence>
<feature type="compositionally biased region" description="Basic and acidic residues" evidence="6">
    <location>
        <begin position="1"/>
        <end position="18"/>
    </location>
</feature>
<keyword evidence="10" id="KW-1185">Reference proteome</keyword>
<evidence type="ECO:0000256" key="4">
    <source>
        <dbReference type="ARBA" id="ARBA00022989"/>
    </source>
</evidence>
<feature type="transmembrane region" description="Helical" evidence="7">
    <location>
        <begin position="382"/>
        <end position="401"/>
    </location>
</feature>
<dbReference type="Pfam" id="PF07690">
    <property type="entry name" value="MFS_1"/>
    <property type="match status" value="1"/>
</dbReference>
<evidence type="ECO:0000256" key="5">
    <source>
        <dbReference type="ARBA" id="ARBA00023136"/>
    </source>
</evidence>
<feature type="compositionally biased region" description="Polar residues" evidence="6">
    <location>
        <begin position="46"/>
        <end position="60"/>
    </location>
</feature>
<feature type="transmembrane region" description="Helical" evidence="7">
    <location>
        <begin position="76"/>
        <end position="100"/>
    </location>
</feature>
<feature type="transmembrane region" description="Helical" evidence="7">
    <location>
        <begin position="272"/>
        <end position="292"/>
    </location>
</feature>
<dbReference type="EMBL" id="JBFCZG010000005">
    <property type="protein sequence ID" value="KAL3422560.1"/>
    <property type="molecule type" value="Genomic_DNA"/>
</dbReference>
<feature type="transmembrane region" description="Helical" evidence="7">
    <location>
        <begin position="142"/>
        <end position="162"/>
    </location>
</feature>